<name>A0ABV7YAU1_9ACTN</name>
<evidence type="ECO:0000259" key="8">
    <source>
        <dbReference type="PROSITE" id="PS50850"/>
    </source>
</evidence>
<keyword evidence="2" id="KW-0813">Transport</keyword>
<protein>
    <submittedName>
        <fullName evidence="9">MFS transporter</fullName>
    </submittedName>
</protein>
<feature type="transmembrane region" description="Helical" evidence="7">
    <location>
        <begin position="270"/>
        <end position="295"/>
    </location>
</feature>
<feature type="transmembrane region" description="Helical" evidence="7">
    <location>
        <begin position="470"/>
        <end position="490"/>
    </location>
</feature>
<evidence type="ECO:0000313" key="10">
    <source>
        <dbReference type="Proteomes" id="UP001595699"/>
    </source>
</evidence>
<evidence type="ECO:0000256" key="3">
    <source>
        <dbReference type="ARBA" id="ARBA00022475"/>
    </source>
</evidence>
<evidence type="ECO:0000256" key="7">
    <source>
        <dbReference type="SAM" id="Phobius"/>
    </source>
</evidence>
<dbReference type="PANTHER" id="PTHR42718">
    <property type="entry name" value="MAJOR FACILITATOR SUPERFAMILY MULTIDRUG TRANSPORTER MFSC"/>
    <property type="match status" value="1"/>
</dbReference>
<dbReference type="PROSITE" id="PS50850">
    <property type="entry name" value="MFS"/>
    <property type="match status" value="1"/>
</dbReference>
<feature type="transmembrane region" description="Helical" evidence="7">
    <location>
        <begin position="228"/>
        <end position="249"/>
    </location>
</feature>
<keyword evidence="5 7" id="KW-1133">Transmembrane helix</keyword>
<evidence type="ECO:0000256" key="2">
    <source>
        <dbReference type="ARBA" id="ARBA00022448"/>
    </source>
</evidence>
<feature type="transmembrane region" description="Helical" evidence="7">
    <location>
        <begin position="307"/>
        <end position="327"/>
    </location>
</feature>
<dbReference type="SUPFAM" id="SSF103473">
    <property type="entry name" value="MFS general substrate transporter"/>
    <property type="match status" value="2"/>
</dbReference>
<feature type="transmembrane region" description="Helical" evidence="7">
    <location>
        <begin position="140"/>
        <end position="161"/>
    </location>
</feature>
<dbReference type="RefSeq" id="WP_205120788.1">
    <property type="nucleotide sequence ID" value="NZ_JAFBCM010000001.1"/>
</dbReference>
<evidence type="ECO:0000256" key="4">
    <source>
        <dbReference type="ARBA" id="ARBA00022692"/>
    </source>
</evidence>
<feature type="transmembrane region" description="Helical" evidence="7">
    <location>
        <begin position="203"/>
        <end position="222"/>
    </location>
</feature>
<evidence type="ECO:0000256" key="5">
    <source>
        <dbReference type="ARBA" id="ARBA00022989"/>
    </source>
</evidence>
<dbReference type="CDD" id="cd17321">
    <property type="entry name" value="MFS_MMR_MDR_like"/>
    <property type="match status" value="1"/>
</dbReference>
<comment type="caution">
    <text evidence="9">The sequence shown here is derived from an EMBL/GenBank/DDBJ whole genome shotgun (WGS) entry which is preliminary data.</text>
</comment>
<keyword evidence="4 7" id="KW-0812">Transmembrane</keyword>
<dbReference type="Gene3D" id="1.20.1250.20">
    <property type="entry name" value="MFS general substrate transporter like domains"/>
    <property type="match status" value="1"/>
</dbReference>
<evidence type="ECO:0000256" key="6">
    <source>
        <dbReference type="ARBA" id="ARBA00023136"/>
    </source>
</evidence>
<keyword evidence="10" id="KW-1185">Reference proteome</keyword>
<evidence type="ECO:0000256" key="1">
    <source>
        <dbReference type="ARBA" id="ARBA00004651"/>
    </source>
</evidence>
<dbReference type="Pfam" id="PF07690">
    <property type="entry name" value="MFS_1"/>
    <property type="match status" value="1"/>
</dbReference>
<feature type="transmembrane region" description="Helical" evidence="7">
    <location>
        <begin position="167"/>
        <end position="191"/>
    </location>
</feature>
<reference evidence="10" key="1">
    <citation type="journal article" date="2019" name="Int. J. Syst. Evol. Microbiol.">
        <title>The Global Catalogue of Microorganisms (GCM) 10K type strain sequencing project: providing services to taxonomists for standard genome sequencing and annotation.</title>
        <authorList>
            <consortium name="The Broad Institute Genomics Platform"/>
            <consortium name="The Broad Institute Genome Sequencing Center for Infectious Disease"/>
            <person name="Wu L."/>
            <person name="Ma J."/>
        </authorList>
    </citation>
    <scope>NUCLEOTIDE SEQUENCE [LARGE SCALE GENOMIC DNA]</scope>
    <source>
        <strain evidence="10">CGMCC 4.7241</strain>
    </source>
</reference>
<feature type="transmembrane region" description="Helical" evidence="7">
    <location>
        <begin position="83"/>
        <end position="102"/>
    </location>
</feature>
<feature type="transmembrane region" description="Helical" evidence="7">
    <location>
        <begin position="334"/>
        <end position="354"/>
    </location>
</feature>
<dbReference type="PANTHER" id="PTHR42718:SF47">
    <property type="entry name" value="METHYL VIOLOGEN RESISTANCE PROTEIN SMVA"/>
    <property type="match status" value="1"/>
</dbReference>
<dbReference type="InterPro" id="IPR011701">
    <property type="entry name" value="MFS"/>
</dbReference>
<organism evidence="9 10">
    <name type="scientific">Tenggerimyces flavus</name>
    <dbReference type="NCBI Taxonomy" id="1708749"/>
    <lineage>
        <taxon>Bacteria</taxon>
        <taxon>Bacillati</taxon>
        <taxon>Actinomycetota</taxon>
        <taxon>Actinomycetes</taxon>
        <taxon>Propionibacteriales</taxon>
        <taxon>Nocardioidaceae</taxon>
        <taxon>Tenggerimyces</taxon>
    </lineage>
</organism>
<sequence>MGEAETGQRAGRKEWLALAVLALPTLLVSLDTFVMLLALPHLSEGLGAGSTEQLWIMDVYGFMVAGFMVTMGTLGDRIGRRKLLLIGAAAFGICSILAAYSSSPLMLIVARAALGIAGATLAPSTLSLIMVMFHDRRQRATAVGIWAGVFTVGAIIGPLVGGAMLDHFWWGSVFLLGVPAMVVLLAVGRVLLPEYRDVTAGRLDLTSVAFSLAAILPIIYGLKEIARLGWRPVPIAVLVFGLVMGWIFLRRQRRLADPLVDLGLFRHRGFSVTLTGMLMYSMLSGGTMVFIAQYFQLVAGLSPLRAGLALVPGMVAAIIGFQVAPLLARRIRPAFLFAGGLAVSVCGMLIVTQASATDGLVLVMIGFAVTSIGAGPLVSLGTNIVIGAAPPEKAGSASGIAQTGNEFGYALGIAVLGSIGAAAYRAGLPADTIAAARDSITSALAAAQELPGKAGADLVALAQQAFTSSLHTVALVSGVLLAAIALLILARLRHLPRLNATQEEEQPVAHGS</sequence>
<proteinExistence type="predicted"/>
<gene>
    <name evidence="9" type="ORF">ACFOUW_15550</name>
</gene>
<feature type="transmembrane region" description="Helical" evidence="7">
    <location>
        <begin position="15"/>
        <end position="42"/>
    </location>
</feature>
<dbReference type="EMBL" id="JBHRZH010000012">
    <property type="protein sequence ID" value="MFC3762257.1"/>
    <property type="molecule type" value="Genomic_DNA"/>
</dbReference>
<feature type="transmembrane region" description="Helical" evidence="7">
    <location>
        <begin position="54"/>
        <end position="71"/>
    </location>
</feature>
<feature type="domain" description="Major facilitator superfamily (MFS) profile" evidence="8">
    <location>
        <begin position="17"/>
        <end position="495"/>
    </location>
</feature>
<dbReference type="Proteomes" id="UP001595699">
    <property type="component" value="Unassembled WGS sequence"/>
</dbReference>
<feature type="transmembrane region" description="Helical" evidence="7">
    <location>
        <begin position="407"/>
        <end position="424"/>
    </location>
</feature>
<keyword evidence="6 7" id="KW-0472">Membrane</keyword>
<keyword evidence="3" id="KW-1003">Cell membrane</keyword>
<comment type="subcellular location">
    <subcellularLocation>
        <location evidence="1">Cell membrane</location>
        <topology evidence="1">Multi-pass membrane protein</topology>
    </subcellularLocation>
</comment>
<dbReference type="InterPro" id="IPR036259">
    <property type="entry name" value="MFS_trans_sf"/>
</dbReference>
<evidence type="ECO:0000313" key="9">
    <source>
        <dbReference type="EMBL" id="MFC3762257.1"/>
    </source>
</evidence>
<accession>A0ABV7YAU1</accession>
<dbReference type="InterPro" id="IPR020846">
    <property type="entry name" value="MFS_dom"/>
</dbReference>
<feature type="transmembrane region" description="Helical" evidence="7">
    <location>
        <begin position="360"/>
        <end position="386"/>
    </location>
</feature>
<feature type="transmembrane region" description="Helical" evidence="7">
    <location>
        <begin position="108"/>
        <end position="133"/>
    </location>
</feature>
<dbReference type="Gene3D" id="1.20.1720.10">
    <property type="entry name" value="Multidrug resistance protein D"/>
    <property type="match status" value="1"/>
</dbReference>